<keyword evidence="3" id="KW-1185">Reference proteome</keyword>
<protein>
    <recommendedName>
        <fullName evidence="4">Serine/threonine protein kinase</fullName>
    </recommendedName>
</protein>
<keyword evidence="1" id="KW-1133">Transmembrane helix</keyword>
<evidence type="ECO:0000313" key="3">
    <source>
        <dbReference type="Proteomes" id="UP000807371"/>
    </source>
</evidence>
<dbReference type="EMBL" id="JACYXC010000001">
    <property type="protein sequence ID" value="MBH5333416.1"/>
    <property type="molecule type" value="Genomic_DNA"/>
</dbReference>
<dbReference type="RefSeq" id="WP_197987238.1">
    <property type="nucleotide sequence ID" value="NZ_JACYXC010000001.1"/>
</dbReference>
<name>A0ABS0NE23_9ACTN</name>
<reference evidence="2 3" key="1">
    <citation type="submission" date="2020-09" db="EMBL/GenBank/DDBJ databases">
        <title>Biosynthesis of the nuclear factor of activated T cells inhibitor NFAT-133 and its congeners in Streptomyces pactum.</title>
        <authorList>
            <person name="Zhou W."/>
            <person name="Posri P."/>
            <person name="Abugrain M.E."/>
            <person name="Weisberg A.J."/>
            <person name="Chang J.H."/>
            <person name="Mahmud T."/>
        </authorList>
    </citation>
    <scope>NUCLEOTIDE SEQUENCE [LARGE SCALE GENOMIC DNA]</scope>
    <source>
        <strain evidence="2 3">ATCC 27456</strain>
    </source>
</reference>
<evidence type="ECO:0008006" key="4">
    <source>
        <dbReference type="Google" id="ProtNLM"/>
    </source>
</evidence>
<gene>
    <name evidence="2" type="ORF">IHE55_00800</name>
</gene>
<accession>A0ABS0NE23</accession>
<evidence type="ECO:0000313" key="2">
    <source>
        <dbReference type="EMBL" id="MBH5333416.1"/>
    </source>
</evidence>
<proteinExistence type="predicted"/>
<keyword evidence="1" id="KW-0812">Transmembrane</keyword>
<feature type="transmembrane region" description="Helical" evidence="1">
    <location>
        <begin position="89"/>
        <end position="107"/>
    </location>
</feature>
<comment type="caution">
    <text evidence="2">The sequence shown here is derived from an EMBL/GenBank/DDBJ whole genome shotgun (WGS) entry which is preliminary data.</text>
</comment>
<sequence length="114" mass="12067">MSYRAALVALFLAPGIWGAVTLGGSLSADSEVVCPGENVGADGEERPGPMRPGDTRCVVLDGSAAVATRDYDQQRRAQSLERRQDATDGALYLLYGAAGALVAWRATRPRDPMD</sequence>
<organism evidence="2 3">
    <name type="scientific">Streptomyces pactum</name>
    <dbReference type="NCBI Taxonomy" id="68249"/>
    <lineage>
        <taxon>Bacteria</taxon>
        <taxon>Bacillati</taxon>
        <taxon>Actinomycetota</taxon>
        <taxon>Actinomycetes</taxon>
        <taxon>Kitasatosporales</taxon>
        <taxon>Streptomycetaceae</taxon>
        <taxon>Streptomyces</taxon>
    </lineage>
</organism>
<dbReference type="Proteomes" id="UP000807371">
    <property type="component" value="Unassembled WGS sequence"/>
</dbReference>
<keyword evidence="1" id="KW-0472">Membrane</keyword>
<evidence type="ECO:0000256" key="1">
    <source>
        <dbReference type="SAM" id="Phobius"/>
    </source>
</evidence>